<feature type="compositionally biased region" description="Polar residues" evidence="2">
    <location>
        <begin position="145"/>
        <end position="161"/>
    </location>
</feature>
<evidence type="ECO:0000259" key="3">
    <source>
        <dbReference type="PROSITE" id="PS50048"/>
    </source>
</evidence>
<feature type="domain" description="Zn(2)-C6 fungal-type" evidence="3">
    <location>
        <begin position="202"/>
        <end position="232"/>
    </location>
</feature>
<evidence type="ECO:0000256" key="2">
    <source>
        <dbReference type="SAM" id="MobiDB-lite"/>
    </source>
</evidence>
<dbReference type="PROSITE" id="PS00463">
    <property type="entry name" value="ZN2_CY6_FUNGAL_1"/>
    <property type="match status" value="1"/>
</dbReference>
<dbReference type="GO" id="GO:0008270">
    <property type="term" value="F:zinc ion binding"/>
    <property type="evidence" value="ECO:0007669"/>
    <property type="project" value="InterPro"/>
</dbReference>
<dbReference type="GO" id="GO:0000981">
    <property type="term" value="F:DNA-binding transcription factor activity, RNA polymerase II-specific"/>
    <property type="evidence" value="ECO:0007669"/>
    <property type="project" value="InterPro"/>
</dbReference>
<dbReference type="Proteomes" id="UP000310121">
    <property type="component" value="Unassembled WGS sequence"/>
</dbReference>
<dbReference type="AlphaFoldDB" id="A0A4S9VH25"/>
<feature type="compositionally biased region" description="Basic and acidic residues" evidence="2">
    <location>
        <begin position="170"/>
        <end position="181"/>
    </location>
</feature>
<dbReference type="SUPFAM" id="SSF57701">
    <property type="entry name" value="Zn2/Cys6 DNA-binding domain"/>
    <property type="match status" value="1"/>
</dbReference>
<dbReference type="CDD" id="cd00067">
    <property type="entry name" value="GAL4"/>
    <property type="match status" value="1"/>
</dbReference>
<dbReference type="SMART" id="SM00066">
    <property type="entry name" value="GAL4"/>
    <property type="match status" value="1"/>
</dbReference>
<dbReference type="Pfam" id="PF00172">
    <property type="entry name" value="Zn_clus"/>
    <property type="match status" value="1"/>
</dbReference>
<dbReference type="PANTHER" id="PTHR47256:SF1">
    <property type="entry name" value="ZN(II)2CYS6 TRANSCRIPTION FACTOR (EUROFUNG)"/>
    <property type="match status" value="1"/>
</dbReference>
<evidence type="ECO:0000313" key="5">
    <source>
        <dbReference type="Proteomes" id="UP000310121"/>
    </source>
</evidence>
<feature type="compositionally biased region" description="Low complexity" evidence="2">
    <location>
        <begin position="115"/>
        <end position="132"/>
    </location>
</feature>
<name>A0A4S9VH25_AURPU</name>
<evidence type="ECO:0000256" key="1">
    <source>
        <dbReference type="ARBA" id="ARBA00023242"/>
    </source>
</evidence>
<keyword evidence="1" id="KW-0539">Nucleus</keyword>
<protein>
    <recommendedName>
        <fullName evidence="3">Zn(2)-C6 fungal-type domain-containing protein</fullName>
    </recommendedName>
</protein>
<dbReference type="EMBL" id="QZBN01000092">
    <property type="protein sequence ID" value="THZ51349.1"/>
    <property type="molecule type" value="Genomic_DNA"/>
</dbReference>
<dbReference type="InterPro" id="IPR053187">
    <property type="entry name" value="Notoamide_regulator"/>
</dbReference>
<dbReference type="Gene3D" id="4.10.240.10">
    <property type="entry name" value="Zn(2)-C6 fungal-type DNA-binding domain"/>
    <property type="match status" value="1"/>
</dbReference>
<feature type="region of interest" description="Disordered" evidence="2">
    <location>
        <begin position="84"/>
        <end position="202"/>
    </location>
</feature>
<dbReference type="PROSITE" id="PS50048">
    <property type="entry name" value="ZN2_CY6_FUNGAL_2"/>
    <property type="match status" value="1"/>
</dbReference>
<dbReference type="InterPro" id="IPR001138">
    <property type="entry name" value="Zn2Cys6_DnaBD"/>
</dbReference>
<dbReference type="PANTHER" id="PTHR47256">
    <property type="entry name" value="ZN(II)2CYS6 TRANSCRIPTION FACTOR (EUROFUNG)-RELATED"/>
    <property type="match status" value="1"/>
</dbReference>
<evidence type="ECO:0000313" key="4">
    <source>
        <dbReference type="EMBL" id="THZ51349.1"/>
    </source>
</evidence>
<proteinExistence type="predicted"/>
<feature type="compositionally biased region" description="Polar residues" evidence="2">
    <location>
        <begin position="86"/>
        <end position="108"/>
    </location>
</feature>
<reference evidence="4 5" key="1">
    <citation type="submission" date="2018-10" db="EMBL/GenBank/DDBJ databases">
        <title>Fifty Aureobasidium pullulans genomes reveal a recombining polyextremotolerant generalist.</title>
        <authorList>
            <person name="Gostincar C."/>
            <person name="Turk M."/>
            <person name="Zajc J."/>
            <person name="Gunde-Cimerman N."/>
        </authorList>
    </citation>
    <scope>NUCLEOTIDE SEQUENCE [LARGE SCALE GENOMIC DNA]</scope>
    <source>
        <strain evidence="4 5">EXF-3844</strain>
    </source>
</reference>
<sequence length="301" mass="32701">MIVFLRLLPPRFLVSHVPNRTPAVLLACPIFATLRYQFEIVLPPLPLIKAIDSFLLGNQGTQNLDVKMNIAAMLEPVHKAPCATMSPVSTSPSQQRLPSLMHATSQHAQLPGRASRPLPSMSALPPLSSLHPSPSPPHQVHHIDSGSSTGSYVNAPIQQRPLSAKHHERQHSTDNSTRRDSSASSSHIGATPRHRGKQTKAACIPCRKRKSKCDGIRPSCKSCVGKTTPCEYSVNPGVTQQQAVKNQLDAYKHVLNLLRQGNEAECEVLIKQLKAHELLADAVGNIMQEQILASGSSRPGL</sequence>
<gene>
    <name evidence="4" type="ORF">D6C90_01844</name>
</gene>
<accession>A0A4S9VH25</accession>
<comment type="caution">
    <text evidence="4">The sequence shown here is derived from an EMBL/GenBank/DDBJ whole genome shotgun (WGS) entry which is preliminary data.</text>
</comment>
<dbReference type="InterPro" id="IPR036864">
    <property type="entry name" value="Zn2-C6_fun-type_DNA-bd_sf"/>
</dbReference>
<organism evidence="4 5">
    <name type="scientific">Aureobasidium pullulans</name>
    <name type="common">Black yeast</name>
    <name type="synonym">Pullularia pullulans</name>
    <dbReference type="NCBI Taxonomy" id="5580"/>
    <lineage>
        <taxon>Eukaryota</taxon>
        <taxon>Fungi</taxon>
        <taxon>Dikarya</taxon>
        <taxon>Ascomycota</taxon>
        <taxon>Pezizomycotina</taxon>
        <taxon>Dothideomycetes</taxon>
        <taxon>Dothideomycetidae</taxon>
        <taxon>Dothideales</taxon>
        <taxon>Saccotheciaceae</taxon>
        <taxon>Aureobasidium</taxon>
    </lineage>
</organism>